<keyword evidence="7 10" id="KW-0012">Acyltransferase</keyword>
<sequence>MGFIDEMKAKARANKKTIVLPESEDERTYKAAEAVLKEEIANVVIVGSEEEVAKNKGSYDISGAQIVDPATSDKTEAYIAKLVELRQKKGMTEEQAREILLTNYLYYGVMMVKMKDADGMVSGACHSTADTLRPCLQILKTKPGTKLVSAFFVMCVPDCEYGENGVFVFADCGLNQNPAPEELAAIAESSAESFRMLVGAEPKVAFLSHSSKGSAKHADVDKVTEAVKIAKEANPDLMLDGELQLDAAIVPSVGESKAPGSPVAGHANVLVFPDLDAGNIGYKLVQRLAKAEAYGPMTQGIAAPVNDLSRGCSAEDIVGVVAITAVQAQNQ</sequence>
<reference evidence="10 11" key="1">
    <citation type="submission" date="2020-10" db="EMBL/GenBank/DDBJ databases">
        <title>ChiBAC.</title>
        <authorList>
            <person name="Zenner C."/>
            <person name="Hitch T.C.A."/>
            <person name="Clavel T."/>
        </authorList>
    </citation>
    <scope>NUCLEOTIDE SEQUENCE [LARGE SCALE GENOMIC DNA]</scope>
    <source>
        <strain evidence="10 11">DSM 108991</strain>
    </source>
</reference>
<keyword evidence="6 10" id="KW-0808">Transferase</keyword>
<dbReference type="InterPro" id="IPR042113">
    <property type="entry name" value="P_AcTrfase_dom1"/>
</dbReference>
<dbReference type="InterPro" id="IPR004614">
    <property type="entry name" value="P_AcTrfase"/>
</dbReference>
<dbReference type="EC" id="2.3.1.8" evidence="4"/>
<evidence type="ECO:0000256" key="5">
    <source>
        <dbReference type="ARBA" id="ARBA00021528"/>
    </source>
</evidence>
<dbReference type="GO" id="GO:0008959">
    <property type="term" value="F:phosphate acetyltransferase activity"/>
    <property type="evidence" value="ECO:0007669"/>
    <property type="project" value="UniProtKB-EC"/>
</dbReference>
<dbReference type="Proteomes" id="UP000758652">
    <property type="component" value="Unassembled WGS sequence"/>
</dbReference>
<evidence type="ECO:0000256" key="3">
    <source>
        <dbReference type="ARBA" id="ARBA00005656"/>
    </source>
</evidence>
<evidence type="ECO:0000256" key="4">
    <source>
        <dbReference type="ARBA" id="ARBA00012707"/>
    </source>
</evidence>
<dbReference type="InterPro" id="IPR042112">
    <property type="entry name" value="P_AcTrfase_dom2"/>
</dbReference>
<dbReference type="InterPro" id="IPR050500">
    <property type="entry name" value="Phos_Acetyltrans/Butyryltrans"/>
</dbReference>
<feature type="domain" description="Phosphate acetyl/butaryl transferase" evidence="9">
    <location>
        <begin position="3"/>
        <end position="325"/>
    </location>
</feature>
<dbReference type="SUPFAM" id="SSF53659">
    <property type="entry name" value="Isocitrate/Isopropylmalate dehydrogenase-like"/>
    <property type="match status" value="1"/>
</dbReference>
<comment type="pathway">
    <text evidence="2">Metabolic intermediate biosynthesis; acetyl-CoA biosynthesis; acetyl-CoA from acetate: step 2/2.</text>
</comment>
<evidence type="ECO:0000259" key="9">
    <source>
        <dbReference type="Pfam" id="PF01515"/>
    </source>
</evidence>
<protein>
    <recommendedName>
        <fullName evidence="5">Phosphate acetyltransferase</fullName>
        <ecNumber evidence="4">2.3.1.8</ecNumber>
    </recommendedName>
    <alternativeName>
        <fullName evidence="8">Phosphotransacetylase</fullName>
    </alternativeName>
</protein>
<dbReference type="NCBIfam" id="NF007233">
    <property type="entry name" value="PRK09653.1"/>
    <property type="match status" value="1"/>
</dbReference>
<evidence type="ECO:0000256" key="1">
    <source>
        <dbReference type="ARBA" id="ARBA00000705"/>
    </source>
</evidence>
<dbReference type="Gene3D" id="3.40.50.10950">
    <property type="match status" value="1"/>
</dbReference>
<dbReference type="Pfam" id="PF01515">
    <property type="entry name" value="PTA_PTB"/>
    <property type="match status" value="1"/>
</dbReference>
<evidence type="ECO:0000256" key="8">
    <source>
        <dbReference type="ARBA" id="ARBA00031108"/>
    </source>
</evidence>
<evidence type="ECO:0000313" key="10">
    <source>
        <dbReference type="EMBL" id="MBE5062158.1"/>
    </source>
</evidence>
<dbReference type="InterPro" id="IPR012147">
    <property type="entry name" value="P_Ac_Bu_trans"/>
</dbReference>
<dbReference type="EMBL" id="JADCKL010000001">
    <property type="protein sequence ID" value="MBE5062158.1"/>
    <property type="molecule type" value="Genomic_DNA"/>
</dbReference>
<comment type="catalytic activity">
    <reaction evidence="1">
        <text>acetyl-CoA + phosphate = acetyl phosphate + CoA</text>
        <dbReference type="Rhea" id="RHEA:19521"/>
        <dbReference type="ChEBI" id="CHEBI:22191"/>
        <dbReference type="ChEBI" id="CHEBI:43474"/>
        <dbReference type="ChEBI" id="CHEBI:57287"/>
        <dbReference type="ChEBI" id="CHEBI:57288"/>
        <dbReference type="EC" id="2.3.1.8"/>
    </reaction>
</comment>
<organism evidence="10 11">
    <name type="scientific">Claveliimonas monacensis</name>
    <dbReference type="NCBI Taxonomy" id="2779351"/>
    <lineage>
        <taxon>Bacteria</taxon>
        <taxon>Bacillati</taxon>
        <taxon>Bacillota</taxon>
        <taxon>Clostridia</taxon>
        <taxon>Lachnospirales</taxon>
        <taxon>Lachnospiraceae</taxon>
        <taxon>Claveliimonas</taxon>
    </lineage>
</organism>
<evidence type="ECO:0000256" key="2">
    <source>
        <dbReference type="ARBA" id="ARBA00004989"/>
    </source>
</evidence>
<gene>
    <name evidence="10" type="primary">pta</name>
    <name evidence="10" type="ORF">INF30_02565</name>
</gene>
<keyword evidence="11" id="KW-1185">Reference proteome</keyword>
<evidence type="ECO:0000256" key="7">
    <source>
        <dbReference type="ARBA" id="ARBA00023315"/>
    </source>
</evidence>
<accession>A0ABR9RGS8</accession>
<dbReference type="PANTHER" id="PTHR43356">
    <property type="entry name" value="PHOSPHATE ACETYLTRANSFERASE"/>
    <property type="match status" value="1"/>
</dbReference>
<dbReference type="InterPro" id="IPR002505">
    <property type="entry name" value="PTA_PTB"/>
</dbReference>
<evidence type="ECO:0000313" key="11">
    <source>
        <dbReference type="Proteomes" id="UP000758652"/>
    </source>
</evidence>
<comment type="caution">
    <text evidence="10">The sequence shown here is derived from an EMBL/GenBank/DDBJ whole genome shotgun (WGS) entry which is preliminary data.</text>
</comment>
<dbReference type="NCBIfam" id="TIGR00651">
    <property type="entry name" value="pta"/>
    <property type="match status" value="1"/>
</dbReference>
<comment type="similarity">
    <text evidence="3">Belongs to the phosphate acetyltransferase and butyryltransferase family.</text>
</comment>
<dbReference type="PIRSF" id="PIRSF000428">
    <property type="entry name" value="P_Ac_trans"/>
    <property type="match status" value="1"/>
</dbReference>
<dbReference type="NCBIfam" id="NF004167">
    <property type="entry name" value="PRK05632.1"/>
    <property type="match status" value="1"/>
</dbReference>
<name>A0ABR9RGS8_9FIRM</name>
<evidence type="ECO:0000256" key="6">
    <source>
        <dbReference type="ARBA" id="ARBA00022679"/>
    </source>
</evidence>
<dbReference type="PANTHER" id="PTHR43356:SF3">
    <property type="entry name" value="PHOSPHATE ACETYLTRANSFERASE"/>
    <property type="match status" value="1"/>
</dbReference>
<dbReference type="Gene3D" id="3.40.50.10750">
    <property type="entry name" value="Isocitrate/Isopropylmalate dehydrogenase-like"/>
    <property type="match status" value="1"/>
</dbReference>
<proteinExistence type="inferred from homology"/>